<name>A0ABS2RGF6_9ACTN</name>
<keyword evidence="7" id="KW-1185">Reference proteome</keyword>
<dbReference type="PROSITE" id="PS51109">
    <property type="entry name" value="G5"/>
    <property type="match status" value="1"/>
</dbReference>
<dbReference type="CDD" id="cd13925">
    <property type="entry name" value="RPF"/>
    <property type="match status" value="1"/>
</dbReference>
<comment type="caution">
    <text evidence="6">The sequence shown here is derived from an EMBL/GenBank/DDBJ whole genome shotgun (WGS) entry which is preliminary data.</text>
</comment>
<reference evidence="6 7" key="1">
    <citation type="submission" date="2021-01" db="EMBL/GenBank/DDBJ databases">
        <title>Sequencing the genomes of 1000 actinobacteria strains.</title>
        <authorList>
            <person name="Klenk H.-P."/>
        </authorList>
    </citation>
    <scope>NUCLEOTIDE SEQUENCE [LARGE SCALE GENOMIC DNA]</scope>
    <source>
        <strain evidence="6 7">DSM 18662</strain>
    </source>
</reference>
<protein>
    <submittedName>
        <fullName evidence="6">Uncharacterized protein YabE (DUF348 family)</fullName>
    </submittedName>
</protein>
<comment type="similarity">
    <text evidence="1">Belongs to the transglycosylase family. Rpf subfamily.</text>
</comment>
<evidence type="ECO:0000313" key="7">
    <source>
        <dbReference type="Proteomes" id="UP000704762"/>
    </source>
</evidence>
<keyword evidence="3" id="KW-0378">Hydrolase</keyword>
<evidence type="ECO:0000256" key="1">
    <source>
        <dbReference type="ARBA" id="ARBA00010830"/>
    </source>
</evidence>
<dbReference type="SUPFAM" id="SSF53955">
    <property type="entry name" value="Lysozyme-like"/>
    <property type="match status" value="1"/>
</dbReference>
<evidence type="ECO:0000259" key="5">
    <source>
        <dbReference type="PROSITE" id="PS51109"/>
    </source>
</evidence>
<dbReference type="Pfam" id="PF03990">
    <property type="entry name" value="DUF348"/>
    <property type="match status" value="3"/>
</dbReference>
<dbReference type="SMART" id="SM01208">
    <property type="entry name" value="G5"/>
    <property type="match status" value="1"/>
</dbReference>
<dbReference type="InterPro" id="IPR011098">
    <property type="entry name" value="G5_dom"/>
</dbReference>
<evidence type="ECO:0000256" key="4">
    <source>
        <dbReference type="SAM" id="SignalP"/>
    </source>
</evidence>
<dbReference type="InterPro" id="IPR007137">
    <property type="entry name" value="DUF348"/>
</dbReference>
<dbReference type="PANTHER" id="PTHR39160:SF4">
    <property type="entry name" value="RESUSCITATION-PROMOTING FACTOR RPFB"/>
    <property type="match status" value="1"/>
</dbReference>
<dbReference type="EMBL" id="JAFBCF010000001">
    <property type="protein sequence ID" value="MBM7798084.1"/>
    <property type="molecule type" value="Genomic_DNA"/>
</dbReference>
<proteinExistence type="inferred from homology"/>
<gene>
    <name evidence="6" type="ORF">JOE57_001005</name>
</gene>
<dbReference type="InterPro" id="IPR051933">
    <property type="entry name" value="Resuscitation_pf_RpfB"/>
</dbReference>
<feature type="domain" description="G5" evidence="5">
    <location>
        <begin position="195"/>
        <end position="275"/>
    </location>
</feature>
<dbReference type="InterPro" id="IPR010618">
    <property type="entry name" value="RPF"/>
</dbReference>
<organism evidence="6 7">
    <name type="scientific">Microlunatus panaciterrae</name>
    <dbReference type="NCBI Taxonomy" id="400768"/>
    <lineage>
        <taxon>Bacteria</taxon>
        <taxon>Bacillati</taxon>
        <taxon>Actinomycetota</taxon>
        <taxon>Actinomycetes</taxon>
        <taxon>Propionibacteriales</taxon>
        <taxon>Propionibacteriaceae</taxon>
        <taxon>Microlunatus</taxon>
    </lineage>
</organism>
<dbReference type="RefSeq" id="WP_204916686.1">
    <property type="nucleotide sequence ID" value="NZ_BAAAQP010000011.1"/>
</dbReference>
<dbReference type="Pfam" id="PF07501">
    <property type="entry name" value="G5"/>
    <property type="match status" value="1"/>
</dbReference>
<dbReference type="Gene3D" id="1.10.530.10">
    <property type="match status" value="1"/>
</dbReference>
<dbReference type="Pfam" id="PF06737">
    <property type="entry name" value="Transglycosylas"/>
    <property type="match status" value="1"/>
</dbReference>
<keyword evidence="2 4" id="KW-0732">Signal</keyword>
<feature type="chain" id="PRO_5046149105" evidence="4">
    <location>
        <begin position="19"/>
        <end position="377"/>
    </location>
</feature>
<dbReference type="PANTHER" id="PTHR39160">
    <property type="entry name" value="CELL WALL-BINDING PROTEIN YOCH"/>
    <property type="match status" value="1"/>
</dbReference>
<accession>A0ABS2RGF6</accession>
<feature type="signal peptide" evidence="4">
    <location>
        <begin position="1"/>
        <end position="18"/>
    </location>
</feature>
<sequence length="377" mass="39525">MRKIIPVIVAGTTALALAGGVSYASLDKDVTLSVDGAAKDVNTFSSTVADVLKSEGVQVSDRDVVAPSLNSKVSDGTRIAVQYAREVKVNVDGQEKSFWTTATTVDQALSVLGIEANGAKLSTSRSASIGRQGLDFDIATQKSVTVNVAGKKKTVKTTGQTVAQALAAAGVKPDANDIVNVKQTTKLTDGASITFTRVDVKKLTKTTAVDYRTVWKQTSKLKKGKTRVDTEGKKGERTTTYTQVRYNGKVKSTKKVGSKITDRPTTKVILVGTKVAPRKVVSRVSSGGSSGGSAPSVASGSVWDQIAQCESGGNWAINTGNGFYGGLQFTLSTWHAYGGSGMPNNASREQQIAVAKKVQAAQGWGAWPACTSKLGIR</sequence>
<dbReference type="Gene3D" id="2.20.230.10">
    <property type="entry name" value="Resuscitation-promoting factor rpfb"/>
    <property type="match status" value="1"/>
</dbReference>
<evidence type="ECO:0000256" key="3">
    <source>
        <dbReference type="ARBA" id="ARBA00022801"/>
    </source>
</evidence>
<evidence type="ECO:0000256" key="2">
    <source>
        <dbReference type="ARBA" id="ARBA00022729"/>
    </source>
</evidence>
<evidence type="ECO:0000313" key="6">
    <source>
        <dbReference type="EMBL" id="MBM7798084.1"/>
    </source>
</evidence>
<dbReference type="InterPro" id="IPR023346">
    <property type="entry name" value="Lysozyme-like_dom_sf"/>
</dbReference>
<dbReference type="Proteomes" id="UP000704762">
    <property type="component" value="Unassembled WGS sequence"/>
</dbReference>